<dbReference type="AlphaFoldDB" id="A0A397PHE3"/>
<dbReference type="Proteomes" id="UP000266568">
    <property type="component" value="Unassembled WGS sequence"/>
</dbReference>
<organism evidence="2 3">
    <name type="scientific">Hephaestia caeni</name>
    <dbReference type="NCBI Taxonomy" id="645617"/>
    <lineage>
        <taxon>Bacteria</taxon>
        <taxon>Pseudomonadati</taxon>
        <taxon>Pseudomonadota</taxon>
        <taxon>Alphaproteobacteria</taxon>
        <taxon>Sphingomonadales</taxon>
        <taxon>Sphingomonadaceae</taxon>
        <taxon>Hephaestia</taxon>
    </lineage>
</organism>
<dbReference type="Gene3D" id="3.20.20.370">
    <property type="entry name" value="Glycoside hydrolase/deacetylase"/>
    <property type="match status" value="1"/>
</dbReference>
<keyword evidence="3" id="KW-1185">Reference proteome</keyword>
<dbReference type="CDD" id="cd10935">
    <property type="entry name" value="CE4_WalW"/>
    <property type="match status" value="1"/>
</dbReference>
<dbReference type="SUPFAM" id="SSF88713">
    <property type="entry name" value="Glycoside hydrolase/deacetylase"/>
    <property type="match status" value="1"/>
</dbReference>
<dbReference type="GO" id="GO:0005975">
    <property type="term" value="P:carbohydrate metabolic process"/>
    <property type="evidence" value="ECO:0007669"/>
    <property type="project" value="InterPro"/>
</dbReference>
<gene>
    <name evidence="2" type="ORF">DFR49_1132</name>
</gene>
<dbReference type="RefSeq" id="WP_425454912.1">
    <property type="nucleotide sequence ID" value="NZ_QXDC01000002.1"/>
</dbReference>
<evidence type="ECO:0000313" key="2">
    <source>
        <dbReference type="EMBL" id="RIA46587.1"/>
    </source>
</evidence>
<evidence type="ECO:0000256" key="1">
    <source>
        <dbReference type="SAM" id="MobiDB-lite"/>
    </source>
</evidence>
<protein>
    <recommendedName>
        <fullName evidence="4">WalW protein</fullName>
    </recommendedName>
</protein>
<proteinExistence type="predicted"/>
<dbReference type="InterPro" id="IPR011330">
    <property type="entry name" value="Glyco_hydro/deAcase_b/a-brl"/>
</dbReference>
<feature type="region of interest" description="Disordered" evidence="1">
    <location>
        <begin position="1"/>
        <end position="20"/>
    </location>
</feature>
<comment type="caution">
    <text evidence="2">The sequence shown here is derived from an EMBL/GenBank/DDBJ whole genome shotgun (WGS) entry which is preliminary data.</text>
</comment>
<evidence type="ECO:0008006" key="4">
    <source>
        <dbReference type="Google" id="ProtNLM"/>
    </source>
</evidence>
<sequence length="354" mass="38184">MNDGDGADCNTGWRVPPPGPDARVAWPDDFGTRFTVFVDTEEEFDWRAPLSRDARDTTAIAALPDGHRRFAERGVPVAYLVDHPIATSARAVDILRNILEDGTAAIGTQLHPWVNPPFDEAPTRANSYPGNLPRTIEAAKLDVLTDAIVAAFGVRPRLYRAGRYGIGPATTALLAERGYRLDSSIRSRYDYRRDGGPDFGAIGNHAFWWDARRRVIELPLTTVFTGLGRRSGEGLYRKLGAIPRGRGVAARLGVLARVALTPEDMPVADALEAIRVAVGEGVRVLNFAFHSPSLVPGHTPYVRDAADLAAFHAWWDRVLDLLDRLGVAAISADALIAAAEATSASALASAPPPA</sequence>
<accession>A0A397PHE3</accession>
<evidence type="ECO:0000313" key="3">
    <source>
        <dbReference type="Proteomes" id="UP000266568"/>
    </source>
</evidence>
<reference evidence="2 3" key="1">
    <citation type="submission" date="2018-08" db="EMBL/GenBank/DDBJ databases">
        <title>Genomic Encyclopedia of Type Strains, Phase IV (KMG-IV): sequencing the most valuable type-strain genomes for metagenomic binning, comparative biology and taxonomic classification.</title>
        <authorList>
            <person name="Goeker M."/>
        </authorList>
    </citation>
    <scope>NUCLEOTIDE SEQUENCE [LARGE SCALE GENOMIC DNA]</scope>
    <source>
        <strain evidence="2 3">DSM 25527</strain>
    </source>
</reference>
<name>A0A397PHE3_9SPHN</name>
<dbReference type="EMBL" id="QXDC01000002">
    <property type="protein sequence ID" value="RIA46587.1"/>
    <property type="molecule type" value="Genomic_DNA"/>
</dbReference>